<reference evidence="1 2" key="2">
    <citation type="journal article" date="2009" name="PLoS ONE">
        <title>An integrated genetic and cytogenetic map of the cucumber genome.</title>
        <authorList>
            <person name="Ren Y."/>
            <person name="Zhang Z."/>
            <person name="Liu J."/>
            <person name="Staub J.E."/>
            <person name="Han Y."/>
            <person name="Cheng Z."/>
            <person name="Li X."/>
            <person name="Lu J."/>
            <person name="Miao H."/>
            <person name="Kang H."/>
            <person name="Xie B."/>
            <person name="Gu X."/>
            <person name="Wang X."/>
            <person name="Du Y."/>
            <person name="Jin W."/>
            <person name="Huang S."/>
        </authorList>
    </citation>
    <scope>NUCLEOTIDE SEQUENCE [LARGE SCALE GENOMIC DNA]</scope>
    <source>
        <strain evidence="2">cv. 9930</strain>
    </source>
</reference>
<gene>
    <name evidence="1" type="ORF">Csa_5G152290</name>
</gene>
<dbReference type="Proteomes" id="UP000029981">
    <property type="component" value="Chromosome 5"/>
</dbReference>
<protein>
    <submittedName>
        <fullName evidence="1">Uncharacterized protein</fullName>
    </submittedName>
</protein>
<evidence type="ECO:0000313" key="1">
    <source>
        <dbReference type="EMBL" id="KGN50063.1"/>
    </source>
</evidence>
<proteinExistence type="predicted"/>
<dbReference type="EMBL" id="CM002926">
    <property type="protein sequence ID" value="KGN50063.1"/>
    <property type="molecule type" value="Genomic_DNA"/>
</dbReference>
<sequence length="68" mass="7890">MGEIDFGEKRHRLGRLHNQIDEWKWRGNVAEREPLWSAAISHDTFTITTLGTPLEPATIFFILPFPNN</sequence>
<reference evidence="1 2" key="1">
    <citation type="journal article" date="2009" name="Nat. Genet.">
        <title>The genome of the cucumber, Cucumis sativus L.</title>
        <authorList>
            <person name="Huang S."/>
            <person name="Li R."/>
            <person name="Zhang Z."/>
            <person name="Li L."/>
            <person name="Gu X."/>
            <person name="Fan W."/>
            <person name="Lucas W.J."/>
            <person name="Wang X."/>
            <person name="Xie B."/>
            <person name="Ni P."/>
            <person name="Ren Y."/>
            <person name="Zhu H."/>
            <person name="Li J."/>
            <person name="Lin K."/>
            <person name="Jin W."/>
            <person name="Fei Z."/>
            <person name="Li G."/>
            <person name="Staub J."/>
            <person name="Kilian A."/>
            <person name="van der Vossen E.A."/>
            <person name="Wu Y."/>
            <person name="Guo J."/>
            <person name="He J."/>
            <person name="Jia Z."/>
            <person name="Ren Y."/>
            <person name="Tian G."/>
            <person name="Lu Y."/>
            <person name="Ruan J."/>
            <person name="Qian W."/>
            <person name="Wang M."/>
            <person name="Huang Q."/>
            <person name="Li B."/>
            <person name="Xuan Z."/>
            <person name="Cao J."/>
            <person name="Asan"/>
            <person name="Wu Z."/>
            <person name="Zhang J."/>
            <person name="Cai Q."/>
            <person name="Bai Y."/>
            <person name="Zhao B."/>
            <person name="Han Y."/>
            <person name="Li Y."/>
            <person name="Li X."/>
            <person name="Wang S."/>
            <person name="Shi Q."/>
            <person name="Liu S."/>
            <person name="Cho W.K."/>
            <person name="Kim J.Y."/>
            <person name="Xu Y."/>
            <person name="Heller-Uszynska K."/>
            <person name="Miao H."/>
            <person name="Cheng Z."/>
            <person name="Zhang S."/>
            <person name="Wu J."/>
            <person name="Yang Y."/>
            <person name="Kang H."/>
            <person name="Li M."/>
            <person name="Liang H."/>
            <person name="Ren X."/>
            <person name="Shi Z."/>
            <person name="Wen M."/>
            <person name="Jian M."/>
            <person name="Yang H."/>
            <person name="Zhang G."/>
            <person name="Yang Z."/>
            <person name="Chen R."/>
            <person name="Liu S."/>
            <person name="Li J."/>
            <person name="Ma L."/>
            <person name="Liu H."/>
            <person name="Zhou Y."/>
            <person name="Zhao J."/>
            <person name="Fang X."/>
            <person name="Li G."/>
            <person name="Fang L."/>
            <person name="Li Y."/>
            <person name="Liu D."/>
            <person name="Zheng H."/>
            <person name="Zhang Y."/>
            <person name="Qin N."/>
            <person name="Li Z."/>
            <person name="Yang G."/>
            <person name="Yang S."/>
            <person name="Bolund L."/>
            <person name="Kristiansen K."/>
            <person name="Zheng H."/>
            <person name="Li S."/>
            <person name="Zhang X."/>
            <person name="Yang H."/>
            <person name="Wang J."/>
            <person name="Sun R."/>
            <person name="Zhang B."/>
            <person name="Jiang S."/>
            <person name="Wang J."/>
            <person name="Du Y."/>
            <person name="Li S."/>
        </authorList>
    </citation>
    <scope>NUCLEOTIDE SEQUENCE [LARGE SCALE GENOMIC DNA]</scope>
    <source>
        <strain evidence="2">cv. 9930</strain>
    </source>
</reference>
<keyword evidence="2" id="KW-1185">Reference proteome</keyword>
<reference evidence="1 2" key="4">
    <citation type="journal article" date="2011" name="BMC Genomics">
        <title>RNA-Seq improves annotation of protein-coding genes in the cucumber genome.</title>
        <authorList>
            <person name="Li Z."/>
            <person name="Zhang Z."/>
            <person name="Yan P."/>
            <person name="Huang S."/>
            <person name="Fei Z."/>
            <person name="Lin K."/>
        </authorList>
    </citation>
    <scope>NUCLEOTIDE SEQUENCE [LARGE SCALE GENOMIC DNA]</scope>
    <source>
        <strain evidence="2">cv. 9930</strain>
    </source>
</reference>
<name>A0A0A0KKH1_CUCSA</name>
<reference evidence="1 2" key="3">
    <citation type="journal article" date="2010" name="BMC Genomics">
        <title>Transcriptome sequencing and comparative analysis of cucumber flowers with different sex types.</title>
        <authorList>
            <person name="Guo S."/>
            <person name="Zheng Y."/>
            <person name="Joung J.G."/>
            <person name="Liu S."/>
            <person name="Zhang Z."/>
            <person name="Crasta O.R."/>
            <person name="Sobral B.W."/>
            <person name="Xu Y."/>
            <person name="Huang S."/>
            <person name="Fei Z."/>
        </authorList>
    </citation>
    <scope>NUCLEOTIDE SEQUENCE [LARGE SCALE GENOMIC DNA]</scope>
    <source>
        <strain evidence="2">cv. 9930</strain>
    </source>
</reference>
<dbReference type="AlphaFoldDB" id="A0A0A0KKH1"/>
<evidence type="ECO:0000313" key="2">
    <source>
        <dbReference type="Proteomes" id="UP000029981"/>
    </source>
</evidence>
<organism evidence="1 2">
    <name type="scientific">Cucumis sativus</name>
    <name type="common">Cucumber</name>
    <dbReference type="NCBI Taxonomy" id="3659"/>
    <lineage>
        <taxon>Eukaryota</taxon>
        <taxon>Viridiplantae</taxon>
        <taxon>Streptophyta</taxon>
        <taxon>Embryophyta</taxon>
        <taxon>Tracheophyta</taxon>
        <taxon>Spermatophyta</taxon>
        <taxon>Magnoliopsida</taxon>
        <taxon>eudicotyledons</taxon>
        <taxon>Gunneridae</taxon>
        <taxon>Pentapetalae</taxon>
        <taxon>rosids</taxon>
        <taxon>fabids</taxon>
        <taxon>Cucurbitales</taxon>
        <taxon>Cucurbitaceae</taxon>
        <taxon>Benincaseae</taxon>
        <taxon>Cucumis</taxon>
    </lineage>
</organism>
<dbReference type="Gramene" id="KGN50063">
    <property type="protein sequence ID" value="KGN50063"/>
    <property type="gene ID" value="Csa_5G152290"/>
</dbReference>
<accession>A0A0A0KKH1</accession>